<accession>A0ACC1JGP1</accession>
<comment type="caution">
    <text evidence="1">The sequence shown here is derived from an EMBL/GenBank/DDBJ whole genome shotgun (WGS) entry which is preliminary data.</text>
</comment>
<reference evidence="1" key="1">
    <citation type="submission" date="2022-07" db="EMBL/GenBank/DDBJ databases">
        <title>Phylogenomic reconstructions and comparative analyses of Kickxellomycotina fungi.</title>
        <authorList>
            <person name="Reynolds N.K."/>
            <person name="Stajich J.E."/>
            <person name="Barry K."/>
            <person name="Grigoriev I.V."/>
            <person name="Crous P."/>
            <person name="Smith M.E."/>
        </authorList>
    </citation>
    <scope>NUCLEOTIDE SEQUENCE</scope>
    <source>
        <strain evidence="1">NRRL 5244</strain>
    </source>
</reference>
<gene>
    <name evidence="1" type="ORF">FBU59_000618</name>
</gene>
<dbReference type="EMBL" id="JANBPW010000179">
    <property type="protein sequence ID" value="KAJ1950556.1"/>
    <property type="molecule type" value="Genomic_DNA"/>
</dbReference>
<evidence type="ECO:0000313" key="1">
    <source>
        <dbReference type="EMBL" id="KAJ1950556.1"/>
    </source>
</evidence>
<proteinExistence type="predicted"/>
<keyword evidence="2" id="KW-1185">Reference proteome</keyword>
<organism evidence="1 2">
    <name type="scientific">Linderina macrospora</name>
    <dbReference type="NCBI Taxonomy" id="4868"/>
    <lineage>
        <taxon>Eukaryota</taxon>
        <taxon>Fungi</taxon>
        <taxon>Fungi incertae sedis</taxon>
        <taxon>Zoopagomycota</taxon>
        <taxon>Kickxellomycotina</taxon>
        <taxon>Kickxellomycetes</taxon>
        <taxon>Kickxellales</taxon>
        <taxon>Kickxellaceae</taxon>
        <taxon>Linderina</taxon>
    </lineage>
</organism>
<dbReference type="Proteomes" id="UP001150603">
    <property type="component" value="Unassembled WGS sequence"/>
</dbReference>
<name>A0ACC1JGP1_9FUNG</name>
<evidence type="ECO:0000313" key="2">
    <source>
        <dbReference type="Proteomes" id="UP001150603"/>
    </source>
</evidence>
<sequence length="380" mass="42055">MLYTALLPKSNFRINLTRADEELQPRRGSKTLSQQLQDHCPLLADPKQAYYTPSWVVPHGDLQTMFLYTQHFKPAGCPIEFEREVFGFSDGGVAAVDWALPRLDVSETTPLVLLIPGIGGCSFDYYARSFIQEIQWAPYGYQVVVLQSRGINGVDLVTPKMFHGGLTDDIREFVDHLVQVRPSTPIIGIGFSLGANMLTKYVGEEGAGCRLVAAVSVCNPFDIDTTISKMCEPTIKNRYLYAKALLASLKGLFNTNVKVISAGNAEIDPAAINAAKDINEFNEKFSAKAFGYGSAKELNQQGSCVPYLKNVAVPMLFLNALDDPMCYRCTIPSKEIESNPNLVLACTRYGGHLAYFETTGLTPWLPKPLAQYLKAMLEWK</sequence>
<protein>
    <submittedName>
        <fullName evidence="1">Uncharacterized protein</fullName>
    </submittedName>
</protein>